<keyword evidence="2" id="KW-0805">Transcription regulation</keyword>
<evidence type="ECO:0000256" key="4">
    <source>
        <dbReference type="ARBA" id="ARBA00023163"/>
    </source>
</evidence>
<dbReference type="Pfam" id="PF04198">
    <property type="entry name" value="Sugar-bind"/>
    <property type="match status" value="1"/>
</dbReference>
<dbReference type="InterPro" id="IPR037171">
    <property type="entry name" value="NagB/RpiA_transferase-like"/>
</dbReference>
<keyword evidence="3" id="KW-0238">DNA-binding</keyword>
<reference evidence="6" key="1">
    <citation type="submission" date="2023-03" db="EMBL/GenBank/DDBJ databases">
        <title>a new species belonging to Providencia genus.</title>
        <authorList>
            <person name="Yang W."/>
            <person name="Hu F."/>
            <person name="Shen S."/>
            <person name="Ding L."/>
            <person name="Yin D."/>
        </authorList>
    </citation>
    <scope>NUCLEOTIDE SEQUENCE</scope>
    <source>
        <strain evidence="6">CRE-3FA-0001</strain>
    </source>
</reference>
<evidence type="ECO:0000313" key="7">
    <source>
        <dbReference type="Proteomes" id="UP001156701"/>
    </source>
</evidence>
<evidence type="ECO:0000256" key="1">
    <source>
        <dbReference type="ARBA" id="ARBA00010466"/>
    </source>
</evidence>
<dbReference type="Proteomes" id="UP001156701">
    <property type="component" value="Unassembled WGS sequence"/>
</dbReference>
<feature type="domain" description="Sugar-binding" evidence="5">
    <location>
        <begin position="64"/>
        <end position="323"/>
    </location>
</feature>
<gene>
    <name evidence="6" type="ORF">P7V44_02025</name>
</gene>
<dbReference type="EMBL" id="JARRYG010000002">
    <property type="protein sequence ID" value="MDG4695010.1"/>
    <property type="molecule type" value="Genomic_DNA"/>
</dbReference>
<evidence type="ECO:0000259" key="5">
    <source>
        <dbReference type="Pfam" id="PF04198"/>
    </source>
</evidence>
<protein>
    <submittedName>
        <fullName evidence="6">Sugar-binding transcriptional regulator</fullName>
    </submittedName>
</protein>
<dbReference type="RefSeq" id="WP_129466534.1">
    <property type="nucleotide sequence ID" value="NZ_JARRYG010000002.1"/>
</dbReference>
<dbReference type="AlphaFoldDB" id="A0AA42FL59"/>
<evidence type="ECO:0000313" key="6">
    <source>
        <dbReference type="EMBL" id="MDG4695010.1"/>
    </source>
</evidence>
<dbReference type="Gene3D" id="1.10.10.10">
    <property type="entry name" value="Winged helix-like DNA-binding domain superfamily/Winged helix DNA-binding domain"/>
    <property type="match status" value="1"/>
</dbReference>
<keyword evidence="4" id="KW-0804">Transcription</keyword>
<evidence type="ECO:0000256" key="2">
    <source>
        <dbReference type="ARBA" id="ARBA00023015"/>
    </source>
</evidence>
<sequence length="334" mass="36340">MSKEQVNSSLFNDDPVLHATWLYYQEGKSQTEVAALMGLSRVTVVKYLQTARENGLVQINLDTNVFGSIDAALRIRDKFGLYRVIIVPDGEHAGKRTDSKLMRSRLSRAGGMYLNQVIENNDVLGVAWGRTIHEMSKTMTPNSCKNVTVIQMLGSMPSQPDLTILESSSQIAFKLSGKVASLHVPAVVSSARLAMELQAEPIIRANFEVLTHCTKAFFVVGSALDENPLIQVGVLSKKEMQNYRDAGAVGVICGRFYDKNGVPVIAEVDQRILGISLAQLRQIERKIFLAGGESGYAATLGALLGGYVTDLIVDEGTAEFLLSCELPNVDSSPS</sequence>
<comment type="caution">
    <text evidence="6">The sequence shown here is derived from an EMBL/GenBank/DDBJ whole genome shotgun (WGS) entry which is preliminary data.</text>
</comment>
<dbReference type="PANTHER" id="PTHR34294:SF1">
    <property type="entry name" value="TRANSCRIPTIONAL REGULATOR LSRR"/>
    <property type="match status" value="1"/>
</dbReference>
<organism evidence="6 7">
    <name type="scientific">Providencia huashanensis</name>
    <dbReference type="NCBI Taxonomy" id="3037798"/>
    <lineage>
        <taxon>Bacteria</taxon>
        <taxon>Pseudomonadati</taxon>
        <taxon>Pseudomonadota</taxon>
        <taxon>Gammaproteobacteria</taxon>
        <taxon>Enterobacterales</taxon>
        <taxon>Morganellaceae</taxon>
        <taxon>Providencia</taxon>
    </lineage>
</organism>
<dbReference type="SUPFAM" id="SSF100950">
    <property type="entry name" value="NagB/RpiA/CoA transferase-like"/>
    <property type="match status" value="1"/>
</dbReference>
<name>A0AA42FL59_9GAMM</name>
<proteinExistence type="inferred from homology"/>
<dbReference type="GO" id="GO:0003677">
    <property type="term" value="F:DNA binding"/>
    <property type="evidence" value="ECO:0007669"/>
    <property type="project" value="UniProtKB-KW"/>
</dbReference>
<dbReference type="GO" id="GO:0030246">
    <property type="term" value="F:carbohydrate binding"/>
    <property type="evidence" value="ECO:0007669"/>
    <property type="project" value="InterPro"/>
</dbReference>
<dbReference type="InterPro" id="IPR051054">
    <property type="entry name" value="SorC_transcr_regulators"/>
</dbReference>
<accession>A0AA42FL59</accession>
<evidence type="ECO:0000256" key="3">
    <source>
        <dbReference type="ARBA" id="ARBA00023125"/>
    </source>
</evidence>
<dbReference type="PANTHER" id="PTHR34294">
    <property type="entry name" value="TRANSCRIPTIONAL REGULATOR-RELATED"/>
    <property type="match status" value="1"/>
</dbReference>
<dbReference type="Gene3D" id="3.40.50.1360">
    <property type="match status" value="1"/>
</dbReference>
<dbReference type="InterPro" id="IPR007324">
    <property type="entry name" value="Sugar-bd_dom_put"/>
</dbReference>
<comment type="similarity">
    <text evidence="1">Belongs to the SorC transcriptional regulatory family.</text>
</comment>
<dbReference type="InterPro" id="IPR036388">
    <property type="entry name" value="WH-like_DNA-bd_sf"/>
</dbReference>